<dbReference type="InterPro" id="IPR000903">
    <property type="entry name" value="NMT"/>
</dbReference>
<evidence type="ECO:0000259" key="6">
    <source>
        <dbReference type="Pfam" id="PF01233"/>
    </source>
</evidence>
<evidence type="ECO:0000256" key="5">
    <source>
        <dbReference type="ARBA" id="ARBA00031242"/>
    </source>
</evidence>
<dbReference type="SUPFAM" id="SSF55729">
    <property type="entry name" value="Acyl-CoA N-acyltransferases (Nat)"/>
    <property type="match status" value="1"/>
</dbReference>
<dbReference type="GeneID" id="857467"/>
<reference evidence="7 8" key="1">
    <citation type="journal article" date="2001" name="Nature">
        <title>The highly reduced genome of an enslaved algal nucleus.</title>
        <authorList>
            <person name="Douglas S."/>
            <person name="Zauner S."/>
            <person name="Fraunholz M."/>
            <person name="Beaton M."/>
            <person name="Penny S."/>
            <person name="Deng L."/>
            <person name="Wu X."/>
            <person name="Reith M."/>
            <person name="Cavalier-Smith T."/>
            <person name="Maier U."/>
        </authorList>
    </citation>
    <scope>NUCLEOTIDE SEQUENCE [LARGE SCALE GENOMIC DNA]</scope>
</reference>
<sequence>MKSNKISTKIFPFELEIFHCKKIERYFIHNIQKFLNQNYIEDIISSLRFNYSHELLFFIISCPEFTEFIKLIVRFKRKNSICGFINAQIAKLINQRFFYLSTEINFYCLDKKFRKKNFSNDIIDKINSRTNTFGIFSGIFTTSLKLLDSYSKDKYMYSTINHMKLFRLGFKSVNFSDKKIKSLHLNLSSSLRNYSNFLTNFKINNIFFSIYKHYVLSELKYWFRTINGVTYLLNDGKLTNNFNFLKIYFVCYKILHCKSKFIHSAYELWHMNFQLKKNFFEEAKCFFKLLKIDIFFILHGKTNKILRKIFNFKKSFGKIRFCSHNLTIKTSKNRVIGLMIF</sequence>
<evidence type="ECO:0000256" key="4">
    <source>
        <dbReference type="ARBA" id="ARBA00023315"/>
    </source>
</evidence>
<gene>
    <name evidence="7" type="primary">nmt1</name>
</gene>
<dbReference type="Pfam" id="PF01233">
    <property type="entry name" value="NMT"/>
    <property type="match status" value="1"/>
</dbReference>
<dbReference type="EC" id="2.3.1.97" evidence="2"/>
<accession>Q9AW04</accession>
<dbReference type="PANTHER" id="PTHR11377">
    <property type="entry name" value="N-MYRISTOYL TRANSFERASE"/>
    <property type="match status" value="1"/>
</dbReference>
<name>Q9AW04_GUITH</name>
<evidence type="ECO:0000256" key="2">
    <source>
        <dbReference type="ARBA" id="ARBA00012923"/>
    </source>
</evidence>
<dbReference type="PIRSF" id="PIRSF015892">
    <property type="entry name" value="N-myristl_transf"/>
    <property type="match status" value="1"/>
</dbReference>
<dbReference type="Gene3D" id="3.40.630.170">
    <property type="match status" value="1"/>
</dbReference>
<evidence type="ECO:0000256" key="3">
    <source>
        <dbReference type="ARBA" id="ARBA00022679"/>
    </source>
</evidence>
<dbReference type="GO" id="GO:0005737">
    <property type="term" value="C:cytoplasm"/>
    <property type="evidence" value="ECO:0007669"/>
    <property type="project" value="TreeGrafter"/>
</dbReference>
<proteinExistence type="inferred from homology"/>
<keyword evidence="4" id="KW-0012">Acyltransferase</keyword>
<evidence type="ECO:0000256" key="1">
    <source>
        <dbReference type="ARBA" id="ARBA00009469"/>
    </source>
</evidence>
<dbReference type="AlphaFoldDB" id="Q9AW04"/>
<dbReference type="PIR" id="G90112">
    <property type="entry name" value="G90112"/>
</dbReference>
<dbReference type="PANTHER" id="PTHR11377:SF5">
    <property type="entry name" value="GLYCYLPEPTIDE N-TETRADECANOYLTRANSFERASE"/>
    <property type="match status" value="1"/>
</dbReference>
<evidence type="ECO:0000313" key="7">
    <source>
        <dbReference type="EMBL" id="CAC27067.1"/>
    </source>
</evidence>
<dbReference type="InterPro" id="IPR016181">
    <property type="entry name" value="Acyl_CoA_acyltransferase"/>
</dbReference>
<comment type="similarity">
    <text evidence="1">Belongs to the NMT family.</text>
</comment>
<organism evidence="7 8">
    <name type="scientific">Guillardia theta</name>
    <name type="common">Cryptophyte</name>
    <name type="synonym">Cryptomonas phi</name>
    <dbReference type="NCBI Taxonomy" id="55529"/>
    <lineage>
        <taxon>Eukaryota</taxon>
        <taxon>Cryptophyceae</taxon>
        <taxon>Pyrenomonadales</taxon>
        <taxon>Geminigeraceae</taxon>
        <taxon>Guillardia</taxon>
    </lineage>
</organism>
<feature type="domain" description="Glycylpeptide N-tetradecanoyltransferase N-terminal" evidence="6">
    <location>
        <begin position="23"/>
        <end position="147"/>
    </location>
</feature>
<evidence type="ECO:0000313" key="8">
    <source>
        <dbReference type="Proteomes" id="UP000242167"/>
    </source>
</evidence>
<keyword evidence="3" id="KW-0808">Transferase</keyword>
<dbReference type="Proteomes" id="UP000242167">
    <property type="component" value="Nucleomorph 2"/>
</dbReference>
<dbReference type="GO" id="GO:0004379">
    <property type="term" value="F:glycylpeptide N-tetradecanoyltransferase activity"/>
    <property type="evidence" value="ECO:0007669"/>
    <property type="project" value="UniProtKB-EC"/>
</dbReference>
<dbReference type="InterPro" id="IPR022676">
    <property type="entry name" value="NMT_N"/>
</dbReference>
<dbReference type="EMBL" id="AJ010592">
    <property type="protein sequence ID" value="CAC27067.1"/>
    <property type="molecule type" value="Genomic_DNA"/>
</dbReference>
<dbReference type="GO" id="GO:0000428">
    <property type="term" value="C:DNA-directed RNA polymerase complex"/>
    <property type="evidence" value="ECO:0007669"/>
    <property type="project" value="UniProtKB-KW"/>
</dbReference>
<protein>
    <recommendedName>
        <fullName evidence="2">glycylpeptide N-tetradecanoyltransferase</fullName>
        <ecNumber evidence="2">2.3.1.97</ecNumber>
    </recommendedName>
    <alternativeName>
        <fullName evidence="5">Myristoyl-CoA:protein N-myristoyltransferase</fullName>
    </alternativeName>
</protein>
<dbReference type="RefSeq" id="XP_001713283.1">
    <property type="nucleotide sequence ID" value="XM_001713231.1"/>
</dbReference>